<dbReference type="InterPro" id="IPR001119">
    <property type="entry name" value="SLH_dom"/>
</dbReference>
<evidence type="ECO:0000256" key="3">
    <source>
        <dbReference type="ARBA" id="ARBA00022801"/>
    </source>
</evidence>
<dbReference type="Gene3D" id="3.40.50.200">
    <property type="entry name" value="Peptidase S8/S53 domain"/>
    <property type="match status" value="1"/>
</dbReference>
<dbReference type="InterPro" id="IPR022398">
    <property type="entry name" value="Peptidase_S8_His-AS"/>
</dbReference>
<evidence type="ECO:0000256" key="2">
    <source>
        <dbReference type="ARBA" id="ARBA00022670"/>
    </source>
</evidence>
<keyword evidence="2 6" id="KW-0645">Protease</keyword>
<dbReference type="Pfam" id="PF00082">
    <property type="entry name" value="Peptidase_S8"/>
    <property type="match status" value="1"/>
</dbReference>
<dbReference type="GO" id="GO:0006508">
    <property type="term" value="P:proteolysis"/>
    <property type="evidence" value="ECO:0007669"/>
    <property type="project" value="UniProtKB-KW"/>
</dbReference>
<keyword evidence="3 6" id="KW-0378">Hydrolase</keyword>
<dbReference type="PROSITE" id="PS51892">
    <property type="entry name" value="SUBTILASE"/>
    <property type="match status" value="1"/>
</dbReference>
<protein>
    <submittedName>
        <fullName evidence="9">Peptidase S8/S53 subtilisin kexin sedolisin</fullName>
    </submittedName>
</protein>
<feature type="domain" description="SLH" evidence="8">
    <location>
        <begin position="607"/>
        <end position="670"/>
    </location>
</feature>
<dbReference type="PANTHER" id="PTHR43806:SF11">
    <property type="entry name" value="CEREVISIN-RELATED"/>
    <property type="match status" value="1"/>
</dbReference>
<dbReference type="InterPro" id="IPR036852">
    <property type="entry name" value="Peptidase_S8/S53_dom_sf"/>
</dbReference>
<dbReference type="Proteomes" id="UP000011864">
    <property type="component" value="Chromosome"/>
</dbReference>
<dbReference type="InterPro" id="IPR023828">
    <property type="entry name" value="Peptidase_S8_Ser-AS"/>
</dbReference>
<organism evidence="9 10">
    <name type="scientific">Paraglaciecola psychrophila 170</name>
    <dbReference type="NCBI Taxonomy" id="1129794"/>
    <lineage>
        <taxon>Bacteria</taxon>
        <taxon>Pseudomonadati</taxon>
        <taxon>Pseudomonadota</taxon>
        <taxon>Gammaproteobacteria</taxon>
        <taxon>Alteromonadales</taxon>
        <taxon>Alteromonadaceae</taxon>
        <taxon>Paraglaciecola</taxon>
    </lineage>
</organism>
<evidence type="ECO:0000256" key="7">
    <source>
        <dbReference type="SAM" id="SignalP"/>
    </source>
</evidence>
<dbReference type="InterPro" id="IPR015500">
    <property type="entry name" value="Peptidase_S8_subtilisin-rel"/>
</dbReference>
<dbReference type="InterPro" id="IPR000209">
    <property type="entry name" value="Peptidase_S8/S53_dom"/>
</dbReference>
<keyword evidence="7" id="KW-0732">Signal</keyword>
<feature type="active site" description="Charge relay system" evidence="5 6">
    <location>
        <position position="403"/>
    </location>
</feature>
<dbReference type="RefSeq" id="WP_007639399.1">
    <property type="nucleotide sequence ID" value="NC_020514.1"/>
</dbReference>
<dbReference type="InterPro" id="IPR050131">
    <property type="entry name" value="Peptidase_S8_subtilisin-like"/>
</dbReference>
<evidence type="ECO:0000259" key="8">
    <source>
        <dbReference type="PROSITE" id="PS51272"/>
    </source>
</evidence>
<keyword evidence="10" id="KW-1185">Reference proteome</keyword>
<evidence type="ECO:0000256" key="1">
    <source>
        <dbReference type="ARBA" id="ARBA00011073"/>
    </source>
</evidence>
<evidence type="ECO:0000256" key="5">
    <source>
        <dbReference type="PIRSR" id="PIRSR615500-1"/>
    </source>
</evidence>
<sequence>MKKFTLSVLAAAVISVTLPSQVLAQAAIGEQLAQVLPTMSGEETIMAVVTFEQMSPVSVSQIRSLKALGIVKGVQFSAVPVMGLVANVAQIEAIAARDDVRSVWLNRKLDYFNASSRQITGVDKIQGAEFANRNGGTEYTGKGVTIMVNDSGIDATHQDLFFGDVVVDNVQAATHSLDLAETGITDGFVIQGQPNTDLNVGHGTHCAGTIAGSGVMSDGKYKGVAPDADLVGYGSGAGLFILDAVGGYDYAINHVYDYEHPLRVMSNSWGSGGKFDPKGPVNLASYKAYKFGILSVFAAGNAGSGENTHNPYAQIPWGMSVGAGDTNGNLVNFSSRGLEYETGDFTMPDGTDWTYKNEVTIVAPGRYVISTRSSTNMVANGNQADSVIEPAYLPFYTRISGTSMATPHAAGVVALVMEANPSLNIDEVKQLIKESATNMPGYEAWEVGAGYINARAAVAAAKGFDNNQKETINNSSDSEFFANIDMQAQKISEGKLAFDTVESQVIELEVGPNAKFVSVGVTALAAIKAILEDPDGNRYEGDFTAPLLADSSVITAPAKSGTWKLSMQPDAFGLEVSPLGVAYDEQAQTDEASDNRVTYWAWQDVYQGSDGMDDVIGHSQQDAIENAVLERLMDGRPTGQFEPDSMLSRKELAKALVMGAAVRQHRSLDNEPEIMITGVGNRYRTYAESVIVPGAALKDAKQQFGPVMMADGGDFRGGDAVKRAELAYSLVQVIGKAQIAMDFGDDHQVTVNYNGQTITIADQGTIPSDMRGYVQVALDEELLGASYNITQEQFGLEPKIGANFNPDNGITRAGYAIIANKIDSLYFVSGTASNAE</sequence>
<dbReference type="STRING" id="1129794.C427_1245"/>
<gene>
    <name evidence="9" type="ORF">C427_1245</name>
</gene>
<dbReference type="EMBL" id="CP003837">
    <property type="protein sequence ID" value="AGH43354.1"/>
    <property type="molecule type" value="Genomic_DNA"/>
</dbReference>
<dbReference type="AlphaFoldDB" id="K7ACL1"/>
<feature type="chain" id="PRO_5003902640" evidence="7">
    <location>
        <begin position="25"/>
        <end position="836"/>
    </location>
</feature>
<dbReference type="PROSITE" id="PS51272">
    <property type="entry name" value="SLH"/>
    <property type="match status" value="1"/>
</dbReference>
<dbReference type="HOGENOM" id="CLU_344477_0_0_6"/>
<evidence type="ECO:0000313" key="9">
    <source>
        <dbReference type="EMBL" id="AGH43354.1"/>
    </source>
</evidence>
<feature type="active site" description="Charge relay system" evidence="5 6">
    <location>
        <position position="150"/>
    </location>
</feature>
<comment type="similarity">
    <text evidence="1 6">Belongs to the peptidase S8 family.</text>
</comment>
<evidence type="ECO:0000256" key="4">
    <source>
        <dbReference type="ARBA" id="ARBA00022825"/>
    </source>
</evidence>
<accession>K7ACL1</accession>
<proteinExistence type="inferred from homology"/>
<dbReference type="PROSITE" id="PS00137">
    <property type="entry name" value="SUBTILASE_HIS"/>
    <property type="match status" value="1"/>
</dbReference>
<dbReference type="PROSITE" id="PS00138">
    <property type="entry name" value="SUBTILASE_SER"/>
    <property type="match status" value="1"/>
</dbReference>
<dbReference type="PRINTS" id="PR00723">
    <property type="entry name" value="SUBTILISIN"/>
</dbReference>
<dbReference type="eggNOG" id="COG1404">
    <property type="taxonomic scope" value="Bacteria"/>
</dbReference>
<evidence type="ECO:0000256" key="6">
    <source>
        <dbReference type="PROSITE-ProRule" id="PRU01240"/>
    </source>
</evidence>
<dbReference type="GO" id="GO:0004252">
    <property type="term" value="F:serine-type endopeptidase activity"/>
    <property type="evidence" value="ECO:0007669"/>
    <property type="project" value="UniProtKB-UniRule"/>
</dbReference>
<dbReference type="Pfam" id="PF00395">
    <property type="entry name" value="SLH"/>
    <property type="match status" value="1"/>
</dbReference>
<dbReference type="KEGG" id="gps:C427_1245"/>
<feature type="signal peptide" evidence="7">
    <location>
        <begin position="1"/>
        <end position="24"/>
    </location>
</feature>
<evidence type="ECO:0000313" key="10">
    <source>
        <dbReference type="Proteomes" id="UP000011864"/>
    </source>
</evidence>
<dbReference type="PATRIC" id="fig|1129794.4.peg.1237"/>
<reference evidence="9 10" key="1">
    <citation type="journal article" date="2013" name="Genome Announc.">
        <title>Complete Genome Sequence of Glaciecola psychrophila Strain 170T.</title>
        <authorList>
            <person name="Yin J."/>
            <person name="Chen J."/>
            <person name="Liu G."/>
            <person name="Yu Y."/>
            <person name="Song L."/>
            <person name="Wang X."/>
            <person name="Qu X."/>
        </authorList>
    </citation>
    <scope>NUCLEOTIDE SEQUENCE [LARGE SCALE GENOMIC DNA]</scope>
    <source>
        <strain evidence="9 10">170</strain>
    </source>
</reference>
<dbReference type="OrthoDB" id="9790784at2"/>
<feature type="active site" description="Charge relay system" evidence="5 6">
    <location>
        <position position="202"/>
    </location>
</feature>
<dbReference type="SUPFAM" id="SSF52743">
    <property type="entry name" value="Subtilisin-like"/>
    <property type="match status" value="1"/>
</dbReference>
<name>K7ACL1_9ALTE</name>
<dbReference type="PANTHER" id="PTHR43806">
    <property type="entry name" value="PEPTIDASE S8"/>
    <property type="match status" value="1"/>
</dbReference>
<keyword evidence="4 6" id="KW-0720">Serine protease</keyword>